<reference evidence="1 2" key="1">
    <citation type="submission" date="2020-08" db="EMBL/GenBank/DDBJ databases">
        <title>Genomic Encyclopedia of Type Strains, Phase IV (KMG-IV): sequencing the most valuable type-strain genomes for metagenomic binning, comparative biology and taxonomic classification.</title>
        <authorList>
            <person name="Goeker M."/>
        </authorList>
    </citation>
    <scope>NUCLEOTIDE SEQUENCE [LARGE SCALE GENOMIC DNA]</scope>
    <source>
        <strain evidence="1 2">DSM 105137</strain>
    </source>
</reference>
<protein>
    <submittedName>
        <fullName evidence="1">Uncharacterized protein</fullName>
    </submittedName>
</protein>
<dbReference type="AlphaFoldDB" id="A0A840E589"/>
<sequence>MHPLGIHAGRLTGRNRGSAYIIFMERSMNAFSSAPLSIC</sequence>
<gene>
    <name evidence="1" type="ORF">GGR28_001509</name>
</gene>
<dbReference type="Proteomes" id="UP000576209">
    <property type="component" value="Unassembled WGS sequence"/>
</dbReference>
<organism evidence="1 2">
    <name type="scientific">Neolewinella aquimaris</name>
    <dbReference type="NCBI Taxonomy" id="1835722"/>
    <lineage>
        <taxon>Bacteria</taxon>
        <taxon>Pseudomonadati</taxon>
        <taxon>Bacteroidota</taxon>
        <taxon>Saprospiria</taxon>
        <taxon>Saprospirales</taxon>
        <taxon>Lewinellaceae</taxon>
        <taxon>Neolewinella</taxon>
    </lineage>
</organism>
<keyword evidence="2" id="KW-1185">Reference proteome</keyword>
<accession>A0A840E589</accession>
<evidence type="ECO:0000313" key="2">
    <source>
        <dbReference type="Proteomes" id="UP000576209"/>
    </source>
</evidence>
<name>A0A840E589_9BACT</name>
<evidence type="ECO:0000313" key="1">
    <source>
        <dbReference type="EMBL" id="MBB4078892.1"/>
    </source>
</evidence>
<comment type="caution">
    <text evidence="1">The sequence shown here is derived from an EMBL/GenBank/DDBJ whole genome shotgun (WGS) entry which is preliminary data.</text>
</comment>
<proteinExistence type="predicted"/>
<dbReference type="EMBL" id="JACIFF010000003">
    <property type="protein sequence ID" value="MBB4078892.1"/>
    <property type="molecule type" value="Genomic_DNA"/>
</dbReference>